<reference evidence="11 12" key="1">
    <citation type="submission" date="2019-06" db="EMBL/GenBank/DDBJ databases">
        <title>Sequencing the genomes of 1000 actinobacteria strains.</title>
        <authorList>
            <person name="Klenk H.-P."/>
        </authorList>
    </citation>
    <scope>NUCLEOTIDE SEQUENCE [LARGE SCALE GENOMIC DNA]</scope>
    <source>
        <strain evidence="11 12">DSM 25218</strain>
    </source>
</reference>
<dbReference type="PRINTS" id="PR00783">
    <property type="entry name" value="MINTRINSICP"/>
</dbReference>
<comment type="similarity">
    <text evidence="2 8">Belongs to the MIP/aquaporin (TC 1.A.8) family.</text>
</comment>
<evidence type="ECO:0000256" key="8">
    <source>
        <dbReference type="RuleBase" id="RU000477"/>
    </source>
</evidence>
<dbReference type="PANTHER" id="PTHR19139">
    <property type="entry name" value="AQUAPORIN TRANSPORTER"/>
    <property type="match status" value="1"/>
</dbReference>
<proteinExistence type="inferred from homology"/>
<name>A0A543AC42_9ACTN</name>
<dbReference type="EMBL" id="VFOV01000001">
    <property type="protein sequence ID" value="TQL70151.1"/>
    <property type="molecule type" value="Genomic_DNA"/>
</dbReference>
<evidence type="ECO:0000256" key="4">
    <source>
        <dbReference type="ARBA" id="ARBA00022475"/>
    </source>
</evidence>
<gene>
    <name evidence="11" type="ORF">FB381_4078</name>
</gene>
<dbReference type="GO" id="GO:0015250">
    <property type="term" value="F:water channel activity"/>
    <property type="evidence" value="ECO:0007669"/>
    <property type="project" value="TreeGrafter"/>
</dbReference>
<sequence>MTEESLSAAEPTFIQKSAAEVIGTFILVFLGVGSAVAISASAAHNEGGPAGIDIAAVGLAFGISVVIGAYAFGRISGGHFNPAVSVGAAASGRLSWKDAGIYVGSQFAGAILGAIVLFLIALASGYNSWNDGGLGANGFGDLGGTNIVGAILVELVLTFIFVFIILAVTDNRAAPNAPAAPLAIGLALAAIHFVGIPLTGTSVNPARSFGPALFSGGDYLAQVPIFLIVPALGGAIAGVLYPLIFGKHGGELARAGFSFGGGAKGSAQDFQWDSQASAPAAPAAAAAAPAAPAAPAAHTAQSTHAAPAAPAAEHAAPGGADDNSDRTIVSGGGQQPWQQPTHAGGEGELPVYEQDGWRWDYAKQEWVPIEQ</sequence>
<evidence type="ECO:0000256" key="10">
    <source>
        <dbReference type="SAM" id="Phobius"/>
    </source>
</evidence>
<accession>A0A543AC42</accession>
<evidence type="ECO:0000313" key="12">
    <source>
        <dbReference type="Proteomes" id="UP000320209"/>
    </source>
</evidence>
<dbReference type="InterPro" id="IPR034294">
    <property type="entry name" value="Aquaporin_transptr"/>
</dbReference>
<dbReference type="Gene3D" id="1.20.1080.10">
    <property type="entry name" value="Glycerol uptake facilitator protein"/>
    <property type="match status" value="1"/>
</dbReference>
<organism evidence="11 12">
    <name type="scientific">Nocardioides albertanoniae</name>
    <dbReference type="NCBI Taxonomy" id="1175486"/>
    <lineage>
        <taxon>Bacteria</taxon>
        <taxon>Bacillati</taxon>
        <taxon>Actinomycetota</taxon>
        <taxon>Actinomycetes</taxon>
        <taxon>Propionibacteriales</taxon>
        <taxon>Nocardioidaceae</taxon>
        <taxon>Nocardioides</taxon>
    </lineage>
</organism>
<comment type="subcellular location">
    <subcellularLocation>
        <location evidence="1">Cell membrane</location>
        <topology evidence="1">Multi-pass membrane protein</topology>
    </subcellularLocation>
</comment>
<evidence type="ECO:0000256" key="5">
    <source>
        <dbReference type="ARBA" id="ARBA00022692"/>
    </source>
</evidence>
<dbReference type="SUPFAM" id="SSF81338">
    <property type="entry name" value="Aquaporin-like"/>
    <property type="match status" value="1"/>
</dbReference>
<evidence type="ECO:0000256" key="9">
    <source>
        <dbReference type="SAM" id="MobiDB-lite"/>
    </source>
</evidence>
<keyword evidence="12" id="KW-1185">Reference proteome</keyword>
<dbReference type="AlphaFoldDB" id="A0A543AC42"/>
<keyword evidence="5 8" id="KW-0812">Transmembrane</keyword>
<keyword evidence="6 10" id="KW-1133">Transmembrane helix</keyword>
<dbReference type="Proteomes" id="UP000320209">
    <property type="component" value="Unassembled WGS sequence"/>
</dbReference>
<evidence type="ECO:0000256" key="2">
    <source>
        <dbReference type="ARBA" id="ARBA00006175"/>
    </source>
</evidence>
<feature type="region of interest" description="Disordered" evidence="9">
    <location>
        <begin position="289"/>
        <end position="351"/>
    </location>
</feature>
<feature type="transmembrane region" description="Helical" evidence="10">
    <location>
        <begin position="101"/>
        <end position="126"/>
    </location>
</feature>
<dbReference type="InterPro" id="IPR000425">
    <property type="entry name" value="MIP"/>
</dbReference>
<dbReference type="InterPro" id="IPR022357">
    <property type="entry name" value="MIP_CS"/>
</dbReference>
<comment type="caution">
    <text evidence="11">The sequence shown here is derived from an EMBL/GenBank/DDBJ whole genome shotgun (WGS) entry which is preliminary data.</text>
</comment>
<feature type="transmembrane region" description="Helical" evidence="10">
    <location>
        <begin position="21"/>
        <end position="42"/>
    </location>
</feature>
<evidence type="ECO:0000256" key="6">
    <source>
        <dbReference type="ARBA" id="ARBA00022989"/>
    </source>
</evidence>
<feature type="transmembrane region" description="Helical" evidence="10">
    <location>
        <begin position="146"/>
        <end position="168"/>
    </location>
</feature>
<keyword evidence="4" id="KW-1003">Cell membrane</keyword>
<evidence type="ECO:0000313" key="11">
    <source>
        <dbReference type="EMBL" id="TQL70151.1"/>
    </source>
</evidence>
<feature type="compositionally biased region" description="Low complexity" evidence="9">
    <location>
        <begin position="289"/>
        <end position="320"/>
    </location>
</feature>
<keyword evidence="3 8" id="KW-0813">Transport</keyword>
<feature type="transmembrane region" description="Helical" evidence="10">
    <location>
        <begin position="219"/>
        <end position="244"/>
    </location>
</feature>
<dbReference type="GO" id="GO:0005886">
    <property type="term" value="C:plasma membrane"/>
    <property type="evidence" value="ECO:0007669"/>
    <property type="project" value="UniProtKB-SubCell"/>
</dbReference>
<evidence type="ECO:0000256" key="1">
    <source>
        <dbReference type="ARBA" id="ARBA00004651"/>
    </source>
</evidence>
<dbReference type="RefSeq" id="WP_170225247.1">
    <property type="nucleotide sequence ID" value="NZ_VFOV01000001.1"/>
</dbReference>
<dbReference type="Pfam" id="PF00230">
    <property type="entry name" value="MIP"/>
    <property type="match status" value="1"/>
</dbReference>
<dbReference type="PANTHER" id="PTHR19139:SF199">
    <property type="entry name" value="MIP17260P"/>
    <property type="match status" value="1"/>
</dbReference>
<dbReference type="PROSITE" id="PS00221">
    <property type="entry name" value="MIP"/>
    <property type="match status" value="1"/>
</dbReference>
<dbReference type="NCBIfam" id="TIGR00861">
    <property type="entry name" value="MIP"/>
    <property type="match status" value="1"/>
</dbReference>
<keyword evidence="7 10" id="KW-0472">Membrane</keyword>
<evidence type="ECO:0000256" key="7">
    <source>
        <dbReference type="ARBA" id="ARBA00023136"/>
    </source>
</evidence>
<evidence type="ECO:0000256" key="3">
    <source>
        <dbReference type="ARBA" id="ARBA00022448"/>
    </source>
</evidence>
<dbReference type="InterPro" id="IPR023271">
    <property type="entry name" value="Aquaporin-like"/>
</dbReference>
<feature type="transmembrane region" description="Helical" evidence="10">
    <location>
        <begin position="180"/>
        <end position="199"/>
    </location>
</feature>
<feature type="transmembrane region" description="Helical" evidence="10">
    <location>
        <begin position="54"/>
        <end position="72"/>
    </location>
</feature>
<protein>
    <submittedName>
        <fullName evidence="11">Aquaporin Z</fullName>
    </submittedName>
</protein>